<evidence type="ECO:0000256" key="1">
    <source>
        <dbReference type="SAM" id="Phobius"/>
    </source>
</evidence>
<keyword evidence="3" id="KW-1185">Reference proteome</keyword>
<organism evidence="2 3">
    <name type="scientific">Azospirillum thermophilum</name>
    <dbReference type="NCBI Taxonomy" id="2202148"/>
    <lineage>
        <taxon>Bacteria</taxon>
        <taxon>Pseudomonadati</taxon>
        <taxon>Pseudomonadota</taxon>
        <taxon>Alphaproteobacteria</taxon>
        <taxon>Rhodospirillales</taxon>
        <taxon>Azospirillaceae</taxon>
        <taxon>Azospirillum</taxon>
    </lineage>
</organism>
<evidence type="ECO:0008006" key="4">
    <source>
        <dbReference type="Google" id="ProtNLM"/>
    </source>
</evidence>
<accession>A0A2S2CPN3</accession>
<dbReference type="Proteomes" id="UP000245629">
    <property type="component" value="Chromosome 2"/>
</dbReference>
<proteinExistence type="predicted"/>
<dbReference type="AlphaFoldDB" id="A0A2S2CPN3"/>
<evidence type="ECO:0000313" key="2">
    <source>
        <dbReference type="EMBL" id="AWK86395.1"/>
    </source>
</evidence>
<feature type="transmembrane region" description="Helical" evidence="1">
    <location>
        <begin position="64"/>
        <end position="84"/>
    </location>
</feature>
<keyword evidence="1" id="KW-0812">Transmembrane</keyword>
<protein>
    <recommendedName>
        <fullName evidence="4">Urease accessory protein</fullName>
    </recommendedName>
</protein>
<reference evidence="3" key="1">
    <citation type="submission" date="2018-05" db="EMBL/GenBank/DDBJ databases">
        <title>Azospirillum thermophila sp. nov., a novel isolated from hot spring.</title>
        <authorList>
            <person name="Zhao Z."/>
        </authorList>
    </citation>
    <scope>NUCLEOTIDE SEQUENCE [LARGE SCALE GENOMIC DNA]</scope>
    <source>
        <strain evidence="3">CFH 70021</strain>
    </source>
</reference>
<dbReference type="Pfam" id="PF04955">
    <property type="entry name" value="HupE_UreJ"/>
    <property type="match status" value="1"/>
</dbReference>
<feature type="transmembrane region" description="Helical" evidence="1">
    <location>
        <begin position="113"/>
        <end position="136"/>
    </location>
</feature>
<keyword evidence="1" id="KW-0472">Membrane</keyword>
<dbReference type="EMBL" id="CP029353">
    <property type="protein sequence ID" value="AWK86395.1"/>
    <property type="molecule type" value="Genomic_DNA"/>
</dbReference>
<evidence type="ECO:0000313" key="3">
    <source>
        <dbReference type="Proteomes" id="UP000245629"/>
    </source>
</evidence>
<sequence>MMTLTGAFGTGLTEPVWVLQHLAGFLAIGMWAGQTGGTAVWQVPVAAVTAALAAGLAAQTGIKLPYAAQGLAVSLLVIGGLVAVGVRAPVVLAVLAAAVAAVFHGYPHQGSALFWAGCAGGFLLVACGGLGLSAVLGQAVSARAVQLCGGAVAVAGLLDLMNVI</sequence>
<dbReference type="InterPro" id="IPR007038">
    <property type="entry name" value="HupE_UreJ"/>
</dbReference>
<feature type="transmembrane region" description="Helical" evidence="1">
    <location>
        <begin position="39"/>
        <end position="57"/>
    </location>
</feature>
<dbReference type="KEGG" id="azz:DEW08_09210"/>
<name>A0A2S2CPN3_9PROT</name>
<dbReference type="RefSeq" id="WP_109326449.1">
    <property type="nucleotide sequence ID" value="NZ_CP029353.1"/>
</dbReference>
<dbReference type="OrthoDB" id="7306805at2"/>
<feature type="transmembrane region" description="Helical" evidence="1">
    <location>
        <begin position="12"/>
        <end position="33"/>
    </location>
</feature>
<keyword evidence="1" id="KW-1133">Transmembrane helix</keyword>
<gene>
    <name evidence="2" type="ORF">DEW08_09210</name>
</gene>